<keyword evidence="2" id="KW-0808">Transferase</keyword>
<dbReference type="InterPro" id="IPR043129">
    <property type="entry name" value="ATPase_NBD"/>
</dbReference>
<name>A0ABQ3VP44_9CHLR</name>
<dbReference type="Pfam" id="PF01869">
    <property type="entry name" value="BcrAD_BadFG"/>
    <property type="match status" value="1"/>
</dbReference>
<dbReference type="GO" id="GO:0016301">
    <property type="term" value="F:kinase activity"/>
    <property type="evidence" value="ECO:0007669"/>
    <property type="project" value="UniProtKB-KW"/>
</dbReference>
<dbReference type="SUPFAM" id="SSF53067">
    <property type="entry name" value="Actin-like ATPase domain"/>
    <property type="match status" value="2"/>
</dbReference>
<sequence length="349" mass="37014">MPYILGVDGGNTKTIALIASLDGTIVGAGRGGFGDIYNSFSANTRGLTSEEAAIVNIEHAVNQALHQAQIAPEDLVAGVFNMSGADWPEDFTLLHTAMQARHFGQTILIQNDALGILHAGSLENVGVSVVCGTGCTTGARGPDGSVWHASFWQGPQGGVELSGKTLNTVVRAELGLEEPTTLTARVLNFFEMDSVEQILHYLTNRETRTRGAIRIDGLTPILFNEADAGDPVARRVVQQHGWALGDYAVVAARKVGIEHTAYPLVLAGGVLRNSSPLLADAIVERVRQTSPDVQPTRAHYEPIIGVLFGALDISGTPITAAIRAQLLATQPDATLFDTLSNSVRLPDHS</sequence>
<dbReference type="RefSeq" id="WP_201365004.1">
    <property type="nucleotide sequence ID" value="NZ_BNJJ01000017.1"/>
</dbReference>
<proteinExistence type="predicted"/>
<dbReference type="InterPro" id="IPR002731">
    <property type="entry name" value="ATPase_BadF"/>
</dbReference>
<gene>
    <name evidence="2" type="ORF">KSZ_54470</name>
</gene>
<accession>A0ABQ3VP44</accession>
<comment type="caution">
    <text evidence="2">The sequence shown here is derived from an EMBL/GenBank/DDBJ whole genome shotgun (WGS) entry which is preliminary data.</text>
</comment>
<feature type="domain" description="ATPase BadF/BadG/BcrA/BcrD type" evidence="1">
    <location>
        <begin position="5"/>
        <end position="305"/>
    </location>
</feature>
<evidence type="ECO:0000259" key="1">
    <source>
        <dbReference type="Pfam" id="PF01869"/>
    </source>
</evidence>
<dbReference type="Proteomes" id="UP000635565">
    <property type="component" value="Unassembled WGS sequence"/>
</dbReference>
<keyword evidence="3" id="KW-1185">Reference proteome</keyword>
<keyword evidence="2" id="KW-0418">Kinase</keyword>
<dbReference type="InterPro" id="IPR052519">
    <property type="entry name" value="Euk-type_GlcNAc_Kinase"/>
</dbReference>
<reference evidence="2 3" key="1">
    <citation type="journal article" date="2021" name="Int. J. Syst. Evol. Microbiol.">
        <title>Reticulibacter mediterranei gen. nov., sp. nov., within the new family Reticulibacteraceae fam. nov., and Ktedonospora formicarum gen. nov., sp. nov., Ktedonobacter robiniae sp. nov., Dictyobacter formicarum sp. nov. and Dictyobacter arantiisoli sp. nov., belonging to the class Ktedonobacteria.</title>
        <authorList>
            <person name="Yabe S."/>
            <person name="Zheng Y."/>
            <person name="Wang C.M."/>
            <person name="Sakai Y."/>
            <person name="Abe K."/>
            <person name="Yokota A."/>
            <person name="Donadio S."/>
            <person name="Cavaletti L."/>
            <person name="Monciardini P."/>
        </authorList>
    </citation>
    <scope>NUCLEOTIDE SEQUENCE [LARGE SCALE GENOMIC DNA]</scope>
    <source>
        <strain evidence="2 3">SOSP1-9</strain>
    </source>
</reference>
<evidence type="ECO:0000313" key="3">
    <source>
        <dbReference type="Proteomes" id="UP000635565"/>
    </source>
</evidence>
<dbReference type="CDD" id="cd24007">
    <property type="entry name" value="ASKHA_NBD_eukNAGK-like"/>
    <property type="match status" value="1"/>
</dbReference>
<dbReference type="PANTHER" id="PTHR43190">
    <property type="entry name" value="N-ACETYL-D-GLUCOSAMINE KINASE"/>
    <property type="match status" value="1"/>
</dbReference>
<evidence type="ECO:0000313" key="2">
    <source>
        <dbReference type="EMBL" id="GHO87441.1"/>
    </source>
</evidence>
<organism evidence="2 3">
    <name type="scientific">Dictyobacter formicarum</name>
    <dbReference type="NCBI Taxonomy" id="2778368"/>
    <lineage>
        <taxon>Bacteria</taxon>
        <taxon>Bacillati</taxon>
        <taxon>Chloroflexota</taxon>
        <taxon>Ktedonobacteria</taxon>
        <taxon>Ktedonobacterales</taxon>
        <taxon>Dictyobacteraceae</taxon>
        <taxon>Dictyobacter</taxon>
    </lineage>
</organism>
<protein>
    <submittedName>
        <fullName evidence="2">N-acetylglucosamine kinase</fullName>
    </submittedName>
</protein>
<dbReference type="EMBL" id="BNJJ01000017">
    <property type="protein sequence ID" value="GHO87441.1"/>
    <property type="molecule type" value="Genomic_DNA"/>
</dbReference>
<dbReference type="PANTHER" id="PTHR43190:SF3">
    <property type="entry name" value="N-ACETYL-D-GLUCOSAMINE KINASE"/>
    <property type="match status" value="1"/>
</dbReference>
<dbReference type="Gene3D" id="3.30.420.40">
    <property type="match status" value="2"/>
</dbReference>